<comment type="caution">
    <text evidence="1">The sequence shown here is derived from an EMBL/GenBank/DDBJ whole genome shotgun (WGS) entry which is preliminary data.</text>
</comment>
<protein>
    <submittedName>
        <fullName evidence="1">Uncharacterized protein</fullName>
    </submittedName>
</protein>
<dbReference type="Proteomes" id="UP000266841">
    <property type="component" value="Unassembled WGS sequence"/>
</dbReference>
<name>K0SJS1_THAOC</name>
<dbReference type="EMBL" id="AGNL01024465">
    <property type="protein sequence ID" value="EJK58697.1"/>
    <property type="molecule type" value="Genomic_DNA"/>
</dbReference>
<sequence length="167" mass="18628">MRCITIKVSLFGSSSKKPAVDKLLILDDETGETPLRTLLREAVLEKHDKLRFKAEDEEIKTIIGTGGTDLTALLDHPTKILPTHPDDLLTVDEMKKVFDCGGQQPLRLCASCAELEIKPPMTNAATSFVEKKKQRKATKKEAGRDVSGDWWKEGKGMIQQCNLSRSY</sequence>
<gene>
    <name evidence="1" type="ORF">THAOC_21155</name>
</gene>
<accession>K0SJS1</accession>
<organism evidence="1 2">
    <name type="scientific">Thalassiosira oceanica</name>
    <name type="common">Marine diatom</name>
    <dbReference type="NCBI Taxonomy" id="159749"/>
    <lineage>
        <taxon>Eukaryota</taxon>
        <taxon>Sar</taxon>
        <taxon>Stramenopiles</taxon>
        <taxon>Ochrophyta</taxon>
        <taxon>Bacillariophyta</taxon>
        <taxon>Coscinodiscophyceae</taxon>
        <taxon>Thalassiosirophycidae</taxon>
        <taxon>Thalassiosirales</taxon>
        <taxon>Thalassiosiraceae</taxon>
        <taxon>Thalassiosira</taxon>
    </lineage>
</organism>
<proteinExistence type="predicted"/>
<keyword evidence="2" id="KW-1185">Reference proteome</keyword>
<dbReference type="AlphaFoldDB" id="K0SJS1"/>
<reference evidence="1 2" key="1">
    <citation type="journal article" date="2012" name="Genome Biol.">
        <title>Genome and low-iron response of an oceanic diatom adapted to chronic iron limitation.</title>
        <authorList>
            <person name="Lommer M."/>
            <person name="Specht M."/>
            <person name="Roy A.S."/>
            <person name="Kraemer L."/>
            <person name="Andreson R."/>
            <person name="Gutowska M.A."/>
            <person name="Wolf J."/>
            <person name="Bergner S.V."/>
            <person name="Schilhabel M.B."/>
            <person name="Klostermeier U.C."/>
            <person name="Beiko R.G."/>
            <person name="Rosenstiel P."/>
            <person name="Hippler M."/>
            <person name="Laroche J."/>
        </authorList>
    </citation>
    <scope>NUCLEOTIDE SEQUENCE [LARGE SCALE GENOMIC DNA]</scope>
    <source>
        <strain evidence="1 2">CCMP1005</strain>
    </source>
</reference>
<evidence type="ECO:0000313" key="1">
    <source>
        <dbReference type="EMBL" id="EJK58697.1"/>
    </source>
</evidence>
<evidence type="ECO:0000313" key="2">
    <source>
        <dbReference type="Proteomes" id="UP000266841"/>
    </source>
</evidence>